<dbReference type="AlphaFoldDB" id="A0A5C3ELT8"/>
<feature type="region of interest" description="Disordered" evidence="1">
    <location>
        <begin position="54"/>
        <end position="141"/>
    </location>
</feature>
<accession>A0A5C3ELT8</accession>
<keyword evidence="4" id="KW-1185">Reference proteome</keyword>
<protein>
    <submittedName>
        <fullName evidence="3">Uncharacterized protein</fullName>
    </submittedName>
</protein>
<feature type="signal peptide" evidence="2">
    <location>
        <begin position="1"/>
        <end position="20"/>
    </location>
</feature>
<evidence type="ECO:0000313" key="3">
    <source>
        <dbReference type="EMBL" id="SPO31412.1"/>
    </source>
</evidence>
<feature type="region of interest" description="Disordered" evidence="1">
    <location>
        <begin position="213"/>
        <end position="247"/>
    </location>
</feature>
<dbReference type="EMBL" id="OOIN01000038">
    <property type="protein sequence ID" value="SPO31412.1"/>
    <property type="molecule type" value="Genomic_DNA"/>
</dbReference>
<feature type="compositionally biased region" description="Low complexity" evidence="1">
    <location>
        <begin position="96"/>
        <end position="105"/>
    </location>
</feature>
<name>A0A5C3ELT8_9BASI</name>
<reference evidence="3 4" key="1">
    <citation type="submission" date="2018-03" db="EMBL/GenBank/DDBJ databases">
        <authorList>
            <person name="Guldener U."/>
        </authorList>
    </citation>
    <scope>NUCLEOTIDE SEQUENCE [LARGE SCALE GENOMIC DNA]</scope>
    <source>
        <strain evidence="3 4">NBRC100155</strain>
    </source>
</reference>
<evidence type="ECO:0000256" key="2">
    <source>
        <dbReference type="SAM" id="SignalP"/>
    </source>
</evidence>
<evidence type="ECO:0000313" key="4">
    <source>
        <dbReference type="Proteomes" id="UP000324022"/>
    </source>
</evidence>
<dbReference type="Proteomes" id="UP000324022">
    <property type="component" value="Unassembled WGS sequence"/>
</dbReference>
<gene>
    <name evidence="3" type="ORF">UTRI_06542</name>
</gene>
<feature type="chain" id="PRO_5022788424" evidence="2">
    <location>
        <begin position="21"/>
        <end position="275"/>
    </location>
</feature>
<keyword evidence="2" id="KW-0732">Signal</keyword>
<proteinExistence type="predicted"/>
<evidence type="ECO:0000256" key="1">
    <source>
        <dbReference type="SAM" id="MobiDB-lite"/>
    </source>
</evidence>
<feature type="compositionally biased region" description="Basic and acidic residues" evidence="1">
    <location>
        <begin position="106"/>
        <end position="124"/>
    </location>
</feature>
<organism evidence="3 4">
    <name type="scientific">Ustilago trichophora</name>
    <dbReference type="NCBI Taxonomy" id="86804"/>
    <lineage>
        <taxon>Eukaryota</taxon>
        <taxon>Fungi</taxon>
        <taxon>Dikarya</taxon>
        <taxon>Basidiomycota</taxon>
        <taxon>Ustilaginomycotina</taxon>
        <taxon>Ustilaginomycetes</taxon>
        <taxon>Ustilaginales</taxon>
        <taxon>Ustilaginaceae</taxon>
        <taxon>Ustilago</taxon>
    </lineage>
</organism>
<sequence length="275" mass="28122">MKFNPILMAAALSGVSVSFAAPIPSPMPLGGLARVIGKCFGCVDGSKAVRESISHTSELGERPAIPAWENPDIPPLGSGASLGGGRTLHDLRTKASELSPLSSSDSSRHSSPDRLEKSSLEEPKTHKKLHGQGNAAPLARQGYPYTMPDAYVIPPNELTFPSRPHSSHMVPSSFSYDLPKGSVLPHHGDKPNVYPGHSSAPYITTFGDSPFAHSLPPPLRAPGPSSAESGFLRSSGGGGSGAGDLLRSSGGGGGGFFKSSGGGGSGLSGLFGGFL</sequence>